<gene>
    <name evidence="5" type="primary">flgD</name>
    <name evidence="5" type="ORF">HTY61_14760</name>
</gene>
<dbReference type="InterPro" id="IPR005648">
    <property type="entry name" value="FlgD"/>
</dbReference>
<accession>A0A6N1VJM8</accession>
<dbReference type="KEGG" id="orm:HTY61_14760"/>
<protein>
    <recommendedName>
        <fullName evidence="2">Basal-body rod modification protein FlgD</fullName>
    </recommendedName>
</protein>
<evidence type="ECO:0000256" key="1">
    <source>
        <dbReference type="ARBA" id="ARBA00010577"/>
    </source>
</evidence>
<evidence type="ECO:0000256" key="3">
    <source>
        <dbReference type="ARBA" id="ARBA00022795"/>
    </source>
</evidence>
<dbReference type="GO" id="GO:0044781">
    <property type="term" value="P:bacterial-type flagellum organization"/>
    <property type="evidence" value="ECO:0007669"/>
    <property type="project" value="UniProtKB-KW"/>
</dbReference>
<evidence type="ECO:0000313" key="5">
    <source>
        <dbReference type="EMBL" id="QKV19622.1"/>
    </source>
</evidence>
<keyword evidence="6" id="KW-1185">Reference proteome</keyword>
<sequence length="136" mass="14270">MTEVTSTTSSTYAAAAQSTATASMAKANVDYESFLRLLVAELKNQDPTEPVDSTEYIAQLASFSSVEQSIQTNAKLDDLIQMGYLQQAGSIIGRTLTSPDGDVTGVIDEVRVFDDGIVAVLEGGEQVVVSGGVTIS</sequence>
<comment type="function">
    <text evidence="4">Required for flagellar hook formation. May act as a scaffolding protein.</text>
</comment>
<dbReference type="EMBL" id="CP054836">
    <property type="protein sequence ID" value="QKV19622.1"/>
    <property type="molecule type" value="Genomic_DNA"/>
</dbReference>
<keyword evidence="5" id="KW-0282">Flagellum</keyword>
<evidence type="ECO:0000256" key="4">
    <source>
        <dbReference type="ARBA" id="ARBA00024746"/>
    </source>
</evidence>
<keyword evidence="3" id="KW-1005">Bacterial flagellum biogenesis</keyword>
<evidence type="ECO:0000256" key="2">
    <source>
        <dbReference type="ARBA" id="ARBA00016013"/>
    </source>
</evidence>
<comment type="similarity">
    <text evidence="1">Belongs to the FlgD family.</text>
</comment>
<dbReference type="AlphaFoldDB" id="A0A6N1VJM8"/>
<dbReference type="Pfam" id="PF03963">
    <property type="entry name" value="FlgD"/>
    <property type="match status" value="1"/>
</dbReference>
<reference evidence="5 6" key="1">
    <citation type="submission" date="2020-06" db="EMBL/GenBank/DDBJ databases">
        <title>Oricola thermophila sp. nov. isolated from a tidal sediments.</title>
        <authorList>
            <person name="Kwon K.K."/>
            <person name="Yang S.-H."/>
            <person name="Park M.-J."/>
        </authorList>
    </citation>
    <scope>NUCLEOTIDE SEQUENCE [LARGE SCALE GENOMIC DNA]</scope>
    <source>
        <strain evidence="5 6">MEBiC13590</strain>
    </source>
</reference>
<evidence type="ECO:0000313" key="6">
    <source>
        <dbReference type="Proteomes" id="UP000509367"/>
    </source>
</evidence>
<keyword evidence="5" id="KW-0966">Cell projection</keyword>
<dbReference type="Proteomes" id="UP000509367">
    <property type="component" value="Chromosome"/>
</dbReference>
<name>A0A6N1VJM8_9HYPH</name>
<organism evidence="5 6">
    <name type="scientific">Oricola thermophila</name>
    <dbReference type="NCBI Taxonomy" id="2742145"/>
    <lineage>
        <taxon>Bacteria</taxon>
        <taxon>Pseudomonadati</taxon>
        <taxon>Pseudomonadota</taxon>
        <taxon>Alphaproteobacteria</taxon>
        <taxon>Hyphomicrobiales</taxon>
        <taxon>Ahrensiaceae</taxon>
        <taxon>Oricola</taxon>
    </lineage>
</organism>
<dbReference type="NCBIfam" id="NF004670">
    <property type="entry name" value="PRK06009.1"/>
    <property type="match status" value="1"/>
</dbReference>
<dbReference type="RefSeq" id="WP_175277514.1">
    <property type="nucleotide sequence ID" value="NZ_CP054836.1"/>
</dbReference>
<proteinExistence type="inferred from homology"/>
<keyword evidence="5" id="KW-0969">Cilium</keyword>